<organism evidence="1">
    <name type="scientific">Trypanosoma vivax (strain Y486)</name>
    <dbReference type="NCBI Taxonomy" id="1055687"/>
    <lineage>
        <taxon>Eukaryota</taxon>
        <taxon>Discoba</taxon>
        <taxon>Euglenozoa</taxon>
        <taxon>Kinetoplastea</taxon>
        <taxon>Metakinetoplastina</taxon>
        <taxon>Trypanosomatida</taxon>
        <taxon>Trypanosomatidae</taxon>
        <taxon>Trypanosoma</taxon>
        <taxon>Duttonella</taxon>
    </lineage>
</organism>
<sequence length="154" mass="17527">MGLFLFRRVCKTNGLAPPDLCKSLLSLLKGRRLADSVFSEKQVPVASEGGMLLSEMKAIAVAERNVLPHAMRAFVERHGRPFFSFTHRPRAGVGIARAYFFFAFRKDECRINFSSRWLPIETGLVGAVFGDFIRVYDCFFARKKEKTFVFFFAA</sequence>
<reference evidence="1" key="1">
    <citation type="journal article" date="2012" name="Proc. Natl. Acad. Sci. U.S.A.">
        <title>Antigenic diversity is generated by distinct evolutionary mechanisms in African trypanosome species.</title>
        <authorList>
            <person name="Jackson A.P."/>
            <person name="Berry A."/>
            <person name="Aslett M."/>
            <person name="Allison H.C."/>
            <person name="Burton P."/>
            <person name="Vavrova-Anderson J."/>
            <person name="Brown R."/>
            <person name="Browne H."/>
            <person name="Corton N."/>
            <person name="Hauser H."/>
            <person name="Gamble J."/>
            <person name="Gilderthorp R."/>
            <person name="Marcello L."/>
            <person name="McQuillan J."/>
            <person name="Otto T.D."/>
            <person name="Quail M.A."/>
            <person name="Sanders M.J."/>
            <person name="van Tonder A."/>
            <person name="Ginger M.L."/>
            <person name="Field M.C."/>
            <person name="Barry J.D."/>
            <person name="Hertz-Fowler C."/>
            <person name="Berriman M."/>
        </authorList>
    </citation>
    <scope>NUCLEOTIDE SEQUENCE</scope>
    <source>
        <strain evidence="1">Y486</strain>
    </source>
</reference>
<protein>
    <submittedName>
        <fullName evidence="1">Uncharacterized protein</fullName>
    </submittedName>
</protein>
<dbReference type="AlphaFoldDB" id="G0TT12"/>
<accession>G0TT12</accession>
<name>G0TT12_TRYVY</name>
<dbReference type="EMBL" id="HE573019">
    <property type="protein sequence ID" value="CCC47093.1"/>
    <property type="molecule type" value="Genomic_DNA"/>
</dbReference>
<gene>
    <name evidence="1" type="ORF">TVY486_0302800</name>
</gene>
<dbReference type="VEuPathDB" id="TriTrypDB:TvY486_0302800"/>
<proteinExistence type="predicted"/>
<evidence type="ECO:0000313" key="1">
    <source>
        <dbReference type="EMBL" id="CCC47093.1"/>
    </source>
</evidence>